<dbReference type="EMBL" id="JRUE01000070">
    <property type="protein sequence ID" value="KXZ73153.1"/>
    <property type="molecule type" value="Genomic_DNA"/>
</dbReference>
<dbReference type="AlphaFoldDB" id="A0A150I0M8"/>
<keyword evidence="1" id="KW-0472">Membrane</keyword>
<feature type="transmembrane region" description="Helical" evidence="1">
    <location>
        <begin position="39"/>
        <end position="56"/>
    </location>
</feature>
<proteinExistence type="predicted"/>
<dbReference type="RefSeq" id="WP_034604898.1">
    <property type="nucleotide sequence ID" value="NZ_DALYQE010000004.1"/>
</dbReference>
<keyword evidence="1" id="KW-1133">Transmembrane helix</keyword>
<evidence type="ECO:0000313" key="3">
    <source>
        <dbReference type="Proteomes" id="UP000075680"/>
    </source>
</evidence>
<comment type="caution">
    <text evidence="2">The sequence shown here is derived from an EMBL/GenBank/DDBJ whole genome shotgun (WGS) entry which is preliminary data.</text>
</comment>
<sequence length="132" mass="16130">MYTANQRVFELQYSRFSIVLQLLIFLGINFLSYLLLKPLFFFISFLFMCGAWALFFKQSQIKKIENLEKNLWSVEFSDQNLDIQQREILKIIDHYCYIVIYFSDPQHKNLIIWWDQLSYFHWKNLKILVKLA</sequence>
<gene>
    <name evidence="2" type="ORF">AVENLUH5627_00788</name>
</gene>
<reference evidence="2 3" key="1">
    <citation type="journal article" date="2016" name="Sci. Rep.">
        <title>Genomic and phenotypic characterization of the species Acinetobacter venetianus.</title>
        <authorList>
            <person name="Fondi M."/>
            <person name="Maida I."/>
            <person name="Perrin E."/>
            <person name="Orlandini V."/>
            <person name="La Torre L."/>
            <person name="Bosi E."/>
            <person name="Negroni A."/>
            <person name="Zanaroli G."/>
            <person name="Fava F."/>
            <person name="Decorosi F."/>
            <person name="Giovannetti L."/>
            <person name="Viti C."/>
            <person name="Vaneechoutte M."/>
            <person name="Dijkshoorn L."/>
            <person name="Fani R."/>
        </authorList>
    </citation>
    <scope>NUCLEOTIDE SEQUENCE [LARGE SCALE GENOMIC DNA]</scope>
    <source>
        <strain evidence="2 3">LUH5627</strain>
    </source>
</reference>
<dbReference type="PATRIC" id="fig|52133.18.peg.817"/>
<dbReference type="Proteomes" id="UP000075680">
    <property type="component" value="Unassembled WGS sequence"/>
</dbReference>
<feature type="transmembrane region" description="Helical" evidence="1">
    <location>
        <begin position="12"/>
        <end position="33"/>
    </location>
</feature>
<evidence type="ECO:0000313" key="2">
    <source>
        <dbReference type="EMBL" id="KXZ73153.1"/>
    </source>
</evidence>
<protein>
    <submittedName>
        <fullName evidence="2">Uncharacterized protein</fullName>
    </submittedName>
</protein>
<organism evidence="2 3">
    <name type="scientific">Acinetobacter venetianus</name>
    <dbReference type="NCBI Taxonomy" id="52133"/>
    <lineage>
        <taxon>Bacteria</taxon>
        <taxon>Pseudomonadati</taxon>
        <taxon>Pseudomonadota</taxon>
        <taxon>Gammaproteobacteria</taxon>
        <taxon>Moraxellales</taxon>
        <taxon>Moraxellaceae</taxon>
        <taxon>Acinetobacter</taxon>
    </lineage>
</organism>
<accession>A0A150I0M8</accession>
<name>A0A150I0M8_9GAMM</name>
<evidence type="ECO:0000256" key="1">
    <source>
        <dbReference type="SAM" id="Phobius"/>
    </source>
</evidence>
<keyword evidence="1" id="KW-0812">Transmembrane</keyword>